<name>A0A9N9DCU9_9GLOM</name>
<organism evidence="2 3">
    <name type="scientific">Paraglomus occultum</name>
    <dbReference type="NCBI Taxonomy" id="144539"/>
    <lineage>
        <taxon>Eukaryota</taxon>
        <taxon>Fungi</taxon>
        <taxon>Fungi incertae sedis</taxon>
        <taxon>Mucoromycota</taxon>
        <taxon>Glomeromycotina</taxon>
        <taxon>Glomeromycetes</taxon>
        <taxon>Paraglomerales</taxon>
        <taxon>Paraglomeraceae</taxon>
        <taxon>Paraglomus</taxon>
    </lineage>
</organism>
<dbReference type="AlphaFoldDB" id="A0A9N9DCU9"/>
<keyword evidence="3" id="KW-1185">Reference proteome</keyword>
<feature type="non-terminal residue" evidence="2">
    <location>
        <position position="76"/>
    </location>
</feature>
<feature type="region of interest" description="Disordered" evidence="1">
    <location>
        <begin position="1"/>
        <end position="20"/>
    </location>
</feature>
<evidence type="ECO:0000256" key="1">
    <source>
        <dbReference type="SAM" id="MobiDB-lite"/>
    </source>
</evidence>
<dbReference type="EMBL" id="CAJVPJ010003114">
    <property type="protein sequence ID" value="CAG8635238.1"/>
    <property type="molecule type" value="Genomic_DNA"/>
</dbReference>
<comment type="caution">
    <text evidence="2">The sequence shown here is derived from an EMBL/GenBank/DDBJ whole genome shotgun (WGS) entry which is preliminary data.</text>
</comment>
<dbReference type="Proteomes" id="UP000789572">
    <property type="component" value="Unassembled WGS sequence"/>
</dbReference>
<gene>
    <name evidence="2" type="ORF">POCULU_LOCUS9119</name>
</gene>
<reference evidence="2" key="1">
    <citation type="submission" date="2021-06" db="EMBL/GenBank/DDBJ databases">
        <authorList>
            <person name="Kallberg Y."/>
            <person name="Tangrot J."/>
            <person name="Rosling A."/>
        </authorList>
    </citation>
    <scope>NUCLEOTIDE SEQUENCE</scope>
    <source>
        <strain evidence="2">IA702</strain>
    </source>
</reference>
<evidence type="ECO:0000313" key="2">
    <source>
        <dbReference type="EMBL" id="CAG8635238.1"/>
    </source>
</evidence>
<protein>
    <submittedName>
        <fullName evidence="2">4780_t:CDS:1</fullName>
    </submittedName>
</protein>
<evidence type="ECO:0000313" key="3">
    <source>
        <dbReference type="Proteomes" id="UP000789572"/>
    </source>
</evidence>
<proteinExistence type="predicted"/>
<sequence>GSHAEKLFDTTSGLPETSPPVESIIDIMIDDDDDTTELITHPLSTIITEQESLLSLTNVELYRMGEKPTKKAGVGE</sequence>
<accession>A0A9N9DCU9</accession>